<proteinExistence type="predicted"/>
<organism evidence="1">
    <name type="scientific">Arundo donax</name>
    <name type="common">Giant reed</name>
    <name type="synonym">Donax arundinaceus</name>
    <dbReference type="NCBI Taxonomy" id="35708"/>
    <lineage>
        <taxon>Eukaryota</taxon>
        <taxon>Viridiplantae</taxon>
        <taxon>Streptophyta</taxon>
        <taxon>Embryophyta</taxon>
        <taxon>Tracheophyta</taxon>
        <taxon>Spermatophyta</taxon>
        <taxon>Magnoliopsida</taxon>
        <taxon>Liliopsida</taxon>
        <taxon>Poales</taxon>
        <taxon>Poaceae</taxon>
        <taxon>PACMAD clade</taxon>
        <taxon>Arundinoideae</taxon>
        <taxon>Arundineae</taxon>
        <taxon>Arundo</taxon>
    </lineage>
</organism>
<reference evidence="1" key="1">
    <citation type="submission" date="2014-09" db="EMBL/GenBank/DDBJ databases">
        <authorList>
            <person name="Magalhaes I.L.F."/>
            <person name="Oliveira U."/>
            <person name="Santos F.R."/>
            <person name="Vidigal T.H.D.A."/>
            <person name="Brescovit A.D."/>
            <person name="Santos A.J."/>
        </authorList>
    </citation>
    <scope>NUCLEOTIDE SEQUENCE</scope>
    <source>
        <tissue evidence="1">Shoot tissue taken approximately 20 cm above the soil surface</tissue>
    </source>
</reference>
<reference evidence="1" key="2">
    <citation type="journal article" date="2015" name="Data Brief">
        <title>Shoot transcriptome of the giant reed, Arundo donax.</title>
        <authorList>
            <person name="Barrero R.A."/>
            <person name="Guerrero F.D."/>
            <person name="Moolhuijzen P."/>
            <person name="Goolsby J.A."/>
            <person name="Tidwell J."/>
            <person name="Bellgard S.E."/>
            <person name="Bellgard M.I."/>
        </authorList>
    </citation>
    <scope>NUCLEOTIDE SEQUENCE</scope>
    <source>
        <tissue evidence="1">Shoot tissue taken approximately 20 cm above the soil surface</tissue>
    </source>
</reference>
<protein>
    <submittedName>
        <fullName evidence="1">Uncharacterized protein</fullName>
    </submittedName>
</protein>
<accession>A0A0A9DRY6</accession>
<sequence length="55" mass="6619">MKQFSIALLQWYSLDGYLWNLPTCIAQRKAVLHVVQALWMDHFLVMKKDTYNYLI</sequence>
<evidence type="ECO:0000313" key="1">
    <source>
        <dbReference type="EMBL" id="JAD86517.1"/>
    </source>
</evidence>
<name>A0A0A9DRY6_ARUDO</name>
<dbReference type="EMBL" id="GBRH01211378">
    <property type="protein sequence ID" value="JAD86517.1"/>
    <property type="molecule type" value="Transcribed_RNA"/>
</dbReference>
<dbReference type="AlphaFoldDB" id="A0A0A9DRY6"/>